<evidence type="ECO:0000256" key="5">
    <source>
        <dbReference type="ARBA" id="ARBA00022962"/>
    </source>
</evidence>
<dbReference type="InterPro" id="IPR033949">
    <property type="entry name" value="CobQ_GATase1"/>
</dbReference>
<feature type="domain" description="CobQ/CobB/MinD/ParA nucleotide binding" evidence="8">
    <location>
        <begin position="7"/>
        <end position="231"/>
    </location>
</feature>
<dbReference type="CDD" id="cd01750">
    <property type="entry name" value="GATase1_CobQ"/>
    <property type="match status" value="1"/>
</dbReference>
<proteinExistence type="inferred from homology"/>
<reference evidence="10 11" key="1">
    <citation type="submission" date="2019-06" db="EMBL/GenBank/DDBJ databases">
        <title>Whole genome shotgun sequence of Zoogloea ramigera NBRC 15342.</title>
        <authorList>
            <person name="Hosoyama A."/>
            <person name="Uohara A."/>
            <person name="Ohji S."/>
            <person name="Ichikawa N."/>
        </authorList>
    </citation>
    <scope>NUCLEOTIDE SEQUENCE [LARGE SCALE GENOMIC DNA]</scope>
    <source>
        <strain evidence="10 11">NBRC 15342</strain>
    </source>
</reference>
<gene>
    <name evidence="7 10" type="primary">cobQ</name>
    <name evidence="10" type="ORF">ZRA01_37580</name>
</gene>
<dbReference type="InterPro" id="IPR011698">
    <property type="entry name" value="GATase_3"/>
</dbReference>
<protein>
    <recommendedName>
        <fullName evidence="3 7">Cobyric acid synthase</fullName>
    </recommendedName>
</protein>
<organism evidence="10 11">
    <name type="scientific">Zoogloea ramigera</name>
    <dbReference type="NCBI Taxonomy" id="350"/>
    <lineage>
        <taxon>Bacteria</taxon>
        <taxon>Pseudomonadati</taxon>
        <taxon>Pseudomonadota</taxon>
        <taxon>Betaproteobacteria</taxon>
        <taxon>Rhodocyclales</taxon>
        <taxon>Zoogloeaceae</taxon>
        <taxon>Zoogloea</taxon>
    </lineage>
</organism>
<dbReference type="Pfam" id="PF07685">
    <property type="entry name" value="GATase_3"/>
    <property type="match status" value="1"/>
</dbReference>
<dbReference type="NCBIfam" id="NF001989">
    <property type="entry name" value="PRK00784.1"/>
    <property type="match status" value="1"/>
</dbReference>
<dbReference type="GO" id="GO:0015420">
    <property type="term" value="F:ABC-type vitamin B12 transporter activity"/>
    <property type="evidence" value="ECO:0007669"/>
    <property type="project" value="UniProtKB-UniRule"/>
</dbReference>
<name>A0A4Y4CXL1_ZOORA</name>
<dbReference type="GO" id="GO:0003824">
    <property type="term" value="F:catalytic activity"/>
    <property type="evidence" value="ECO:0007669"/>
    <property type="project" value="InterPro"/>
</dbReference>
<keyword evidence="5 7" id="KW-0315">Glutamine amidotransferase</keyword>
<evidence type="ECO:0000313" key="11">
    <source>
        <dbReference type="Proteomes" id="UP000318422"/>
    </source>
</evidence>
<evidence type="ECO:0000256" key="6">
    <source>
        <dbReference type="ARBA" id="ARBA00025166"/>
    </source>
</evidence>
<dbReference type="OrthoDB" id="9808302at2"/>
<comment type="pathway">
    <text evidence="1 7">Cofactor biosynthesis; adenosylcobalamin biosynthesis.</text>
</comment>
<dbReference type="Gene3D" id="3.40.50.880">
    <property type="match status" value="1"/>
</dbReference>
<evidence type="ECO:0000259" key="8">
    <source>
        <dbReference type="Pfam" id="PF01656"/>
    </source>
</evidence>
<dbReference type="RefSeq" id="WP_141354989.1">
    <property type="nucleotide sequence ID" value="NZ_BJNV01000111.1"/>
</dbReference>
<dbReference type="EMBL" id="BJNV01000111">
    <property type="protein sequence ID" value="GEC97685.1"/>
    <property type="molecule type" value="Genomic_DNA"/>
</dbReference>
<evidence type="ECO:0000313" key="10">
    <source>
        <dbReference type="EMBL" id="GEC97685.1"/>
    </source>
</evidence>
<dbReference type="InterPro" id="IPR002586">
    <property type="entry name" value="CobQ/CobB/MinD/ParA_Nub-bd_dom"/>
</dbReference>
<dbReference type="InterPro" id="IPR004459">
    <property type="entry name" value="CobQ_synth"/>
</dbReference>
<dbReference type="UniPathway" id="UPA00148"/>
<dbReference type="NCBIfam" id="TIGR00313">
    <property type="entry name" value="cobQ"/>
    <property type="match status" value="1"/>
</dbReference>
<accession>A0A4Y4CXL1</accession>
<dbReference type="InterPro" id="IPR047045">
    <property type="entry name" value="CobQ_N"/>
</dbReference>
<dbReference type="InterPro" id="IPR027417">
    <property type="entry name" value="P-loop_NTPase"/>
</dbReference>
<feature type="active site" description="Nucleophile" evidence="7">
    <location>
        <position position="336"/>
    </location>
</feature>
<dbReference type="Gene3D" id="3.40.50.300">
    <property type="entry name" value="P-loop containing nucleotide triphosphate hydrolases"/>
    <property type="match status" value="1"/>
</dbReference>
<evidence type="ECO:0000256" key="4">
    <source>
        <dbReference type="ARBA" id="ARBA00022573"/>
    </source>
</evidence>
<keyword evidence="4 7" id="KW-0169">Cobalamin biosynthesis</keyword>
<dbReference type="GO" id="GO:0009236">
    <property type="term" value="P:cobalamin biosynthetic process"/>
    <property type="evidence" value="ECO:0007669"/>
    <property type="project" value="UniProtKB-UniRule"/>
</dbReference>
<dbReference type="PANTHER" id="PTHR21343">
    <property type="entry name" value="DETHIOBIOTIN SYNTHETASE"/>
    <property type="match status" value="1"/>
</dbReference>
<evidence type="ECO:0000256" key="3">
    <source>
        <dbReference type="ARBA" id="ARBA00019833"/>
    </source>
</evidence>
<dbReference type="Pfam" id="PF01656">
    <property type="entry name" value="CbiA"/>
    <property type="match status" value="1"/>
</dbReference>
<dbReference type="SUPFAM" id="SSF52540">
    <property type="entry name" value="P-loop containing nucleoside triphosphate hydrolases"/>
    <property type="match status" value="1"/>
</dbReference>
<dbReference type="AlphaFoldDB" id="A0A4Y4CXL1"/>
<feature type="active site" evidence="7">
    <location>
        <position position="435"/>
    </location>
</feature>
<comment type="caution">
    <text evidence="10">The sequence shown here is derived from an EMBL/GenBank/DDBJ whole genome shotgun (WGS) entry which is preliminary data.</text>
</comment>
<evidence type="ECO:0000259" key="9">
    <source>
        <dbReference type="Pfam" id="PF07685"/>
    </source>
</evidence>
<dbReference type="PROSITE" id="PS51274">
    <property type="entry name" value="GATASE_COBBQ"/>
    <property type="match status" value="1"/>
</dbReference>
<dbReference type="SUPFAM" id="SSF52317">
    <property type="entry name" value="Class I glutamine amidotransferase-like"/>
    <property type="match status" value="1"/>
</dbReference>
<evidence type="ECO:0000256" key="7">
    <source>
        <dbReference type="HAMAP-Rule" id="MF_00028"/>
    </source>
</evidence>
<evidence type="ECO:0000256" key="2">
    <source>
        <dbReference type="ARBA" id="ARBA00006205"/>
    </source>
</evidence>
<feature type="domain" description="CobB/CobQ-like glutamine amidotransferase" evidence="9">
    <location>
        <begin position="257"/>
        <end position="442"/>
    </location>
</feature>
<dbReference type="CDD" id="cd05389">
    <property type="entry name" value="CobQ_N"/>
    <property type="match status" value="1"/>
</dbReference>
<dbReference type="InterPro" id="IPR029062">
    <property type="entry name" value="Class_I_gatase-like"/>
</dbReference>
<evidence type="ECO:0000256" key="1">
    <source>
        <dbReference type="ARBA" id="ARBA00004953"/>
    </source>
</evidence>
<dbReference type="Proteomes" id="UP000318422">
    <property type="component" value="Unassembled WGS sequence"/>
</dbReference>
<dbReference type="HAMAP" id="MF_00028">
    <property type="entry name" value="CobQ"/>
    <property type="match status" value="1"/>
</dbReference>
<keyword evidence="11" id="KW-1185">Reference proteome</keyword>
<sequence>MRQAPTLMVQGTTSDAGKSTLVAGLARLLARRGVRVAPFKPQNMALNSAVTVDGGEIGRAQALQAIAAGLAPHTDMNPVLLKPSTDIGAQVIIHGRPVANLSARDYHDYKPRAMAAVLESYGRLAAAYSTVLVEGAGSPAEINLRDRDIANMGFAETVDCPVILVADIDRGGVFAHLVGTLELLSPTEQARVKGFVINRFRGDIGLLQSGLDWLEARTGRPVLGVLPYLHGLFLDAEDALGEATVAKPLRDGEARLRVVAPVYPRISNHTDLDALRLHPQVDFSWVGPGQAIPPADLIVLPGSKAVQADLAWLRAQGWDSAIRRHLRYGGKLIGICGGYQMLGRRLHDPLGLEGVAGSVDGLGLLDAETTLEAEKQLVNVHGTLALPGNAAVAGYEIHMGVTHGPALARPVAHLADGRPDGALSADGQILGSYLHGLFDQPEALAALLAWAGLHDAATVDLTARREADLNRLADSLEAHLDLARLAACFGPGAAFDALTTAAGLLDRSPAPL</sequence>
<comment type="function">
    <text evidence="6 7">Catalyzes amidations at positions B, D, E, and G on adenosylcobyrinic A,C-diamide. NH(2) groups are provided by glutamine, and one molecule of ATP is hydrogenolyzed for each amidation.</text>
</comment>
<comment type="similarity">
    <text evidence="2 7">Belongs to the CobB/CobQ family. CobQ subfamily.</text>
</comment>
<dbReference type="PANTHER" id="PTHR21343:SF1">
    <property type="entry name" value="COBYRIC ACID SYNTHASE"/>
    <property type="match status" value="1"/>
</dbReference>